<dbReference type="EMBL" id="KZ772794">
    <property type="protein sequence ID" value="PTQ30609.1"/>
    <property type="molecule type" value="Genomic_DNA"/>
</dbReference>
<evidence type="ECO:0000313" key="3">
    <source>
        <dbReference type="Proteomes" id="UP000244005"/>
    </source>
</evidence>
<feature type="region of interest" description="Disordered" evidence="1">
    <location>
        <begin position="46"/>
        <end position="90"/>
    </location>
</feature>
<feature type="compositionally biased region" description="Basic and acidic residues" evidence="1">
    <location>
        <begin position="64"/>
        <end position="90"/>
    </location>
</feature>
<dbReference type="Proteomes" id="UP000244005">
    <property type="component" value="Unassembled WGS sequence"/>
</dbReference>
<name>A0A2R6W9T9_MARPO</name>
<evidence type="ECO:0000313" key="2">
    <source>
        <dbReference type="EMBL" id="PTQ30609.1"/>
    </source>
</evidence>
<keyword evidence="3" id="KW-1185">Reference proteome</keyword>
<accession>A0A2R6W9T9</accession>
<dbReference type="AlphaFoldDB" id="A0A2R6W9T9"/>
<organism evidence="2 3">
    <name type="scientific">Marchantia polymorpha</name>
    <name type="common">Common liverwort</name>
    <name type="synonym">Marchantia aquatica</name>
    <dbReference type="NCBI Taxonomy" id="3197"/>
    <lineage>
        <taxon>Eukaryota</taxon>
        <taxon>Viridiplantae</taxon>
        <taxon>Streptophyta</taxon>
        <taxon>Embryophyta</taxon>
        <taxon>Marchantiophyta</taxon>
        <taxon>Marchantiopsida</taxon>
        <taxon>Marchantiidae</taxon>
        <taxon>Marchantiales</taxon>
        <taxon>Marchantiaceae</taxon>
        <taxon>Marchantia</taxon>
    </lineage>
</organism>
<evidence type="ECO:0000256" key="1">
    <source>
        <dbReference type="SAM" id="MobiDB-lite"/>
    </source>
</evidence>
<dbReference type="Gramene" id="Mp2g16270.1">
    <property type="protein sequence ID" value="Mp2g16270.1.cds1"/>
    <property type="gene ID" value="Mp2g16270"/>
</dbReference>
<reference evidence="3" key="1">
    <citation type="journal article" date="2017" name="Cell">
        <title>Insights into land plant evolution garnered from the Marchantia polymorpha genome.</title>
        <authorList>
            <person name="Bowman J.L."/>
            <person name="Kohchi T."/>
            <person name="Yamato K.T."/>
            <person name="Jenkins J."/>
            <person name="Shu S."/>
            <person name="Ishizaki K."/>
            <person name="Yamaoka S."/>
            <person name="Nishihama R."/>
            <person name="Nakamura Y."/>
            <person name="Berger F."/>
            <person name="Adam C."/>
            <person name="Aki S.S."/>
            <person name="Althoff F."/>
            <person name="Araki T."/>
            <person name="Arteaga-Vazquez M.A."/>
            <person name="Balasubrmanian S."/>
            <person name="Barry K."/>
            <person name="Bauer D."/>
            <person name="Boehm C.R."/>
            <person name="Briginshaw L."/>
            <person name="Caballero-Perez J."/>
            <person name="Catarino B."/>
            <person name="Chen F."/>
            <person name="Chiyoda S."/>
            <person name="Chovatia M."/>
            <person name="Davies K.M."/>
            <person name="Delmans M."/>
            <person name="Demura T."/>
            <person name="Dierschke T."/>
            <person name="Dolan L."/>
            <person name="Dorantes-Acosta A.E."/>
            <person name="Eklund D.M."/>
            <person name="Florent S.N."/>
            <person name="Flores-Sandoval E."/>
            <person name="Fujiyama A."/>
            <person name="Fukuzawa H."/>
            <person name="Galik B."/>
            <person name="Grimanelli D."/>
            <person name="Grimwood J."/>
            <person name="Grossniklaus U."/>
            <person name="Hamada T."/>
            <person name="Haseloff J."/>
            <person name="Hetherington A.J."/>
            <person name="Higo A."/>
            <person name="Hirakawa Y."/>
            <person name="Hundley H.N."/>
            <person name="Ikeda Y."/>
            <person name="Inoue K."/>
            <person name="Inoue S.I."/>
            <person name="Ishida S."/>
            <person name="Jia Q."/>
            <person name="Kakita M."/>
            <person name="Kanazawa T."/>
            <person name="Kawai Y."/>
            <person name="Kawashima T."/>
            <person name="Kennedy M."/>
            <person name="Kinose K."/>
            <person name="Kinoshita T."/>
            <person name="Kohara Y."/>
            <person name="Koide E."/>
            <person name="Komatsu K."/>
            <person name="Kopischke S."/>
            <person name="Kubo M."/>
            <person name="Kyozuka J."/>
            <person name="Lagercrantz U."/>
            <person name="Lin S.S."/>
            <person name="Lindquist E."/>
            <person name="Lipzen A.M."/>
            <person name="Lu C.W."/>
            <person name="De Luna E."/>
            <person name="Martienssen R.A."/>
            <person name="Minamino N."/>
            <person name="Mizutani M."/>
            <person name="Mizutani M."/>
            <person name="Mochizuki N."/>
            <person name="Monte I."/>
            <person name="Mosher R."/>
            <person name="Nagasaki H."/>
            <person name="Nakagami H."/>
            <person name="Naramoto S."/>
            <person name="Nishitani K."/>
            <person name="Ohtani M."/>
            <person name="Okamoto T."/>
            <person name="Okumura M."/>
            <person name="Phillips J."/>
            <person name="Pollak B."/>
            <person name="Reinders A."/>
            <person name="Rovekamp M."/>
            <person name="Sano R."/>
            <person name="Sawa S."/>
            <person name="Schmid M.W."/>
            <person name="Shirakawa M."/>
            <person name="Solano R."/>
            <person name="Spunde A."/>
            <person name="Suetsugu N."/>
            <person name="Sugano S."/>
            <person name="Sugiyama A."/>
            <person name="Sun R."/>
            <person name="Suzuki Y."/>
            <person name="Takenaka M."/>
            <person name="Takezawa D."/>
            <person name="Tomogane H."/>
            <person name="Tsuzuki M."/>
            <person name="Ueda T."/>
            <person name="Umeda M."/>
            <person name="Ward J.M."/>
            <person name="Watanabe Y."/>
            <person name="Yazaki K."/>
            <person name="Yokoyama R."/>
            <person name="Yoshitake Y."/>
            <person name="Yotsui I."/>
            <person name="Zachgo S."/>
            <person name="Schmutz J."/>
        </authorList>
    </citation>
    <scope>NUCLEOTIDE SEQUENCE [LARGE SCALE GENOMIC DNA]</scope>
    <source>
        <strain evidence="3">Tak-1</strain>
    </source>
</reference>
<protein>
    <submittedName>
        <fullName evidence="2">Uncharacterized protein</fullName>
    </submittedName>
</protein>
<sequence>MNGIQALPRRPGRWSEVARNVHLSVAFAMKFANSILDRWHIPSLESMRSGATDRPSSSDLALPCRERFGDPRSPAERDSDYGAKNFEPRW</sequence>
<gene>
    <name evidence="2" type="ORF">MARPO_0122s0037</name>
</gene>
<proteinExistence type="predicted"/>